<dbReference type="InterPro" id="IPR045012">
    <property type="entry name" value="NLP"/>
</dbReference>
<evidence type="ECO:0000256" key="3">
    <source>
        <dbReference type="ARBA" id="ARBA00023163"/>
    </source>
</evidence>
<proteinExistence type="predicted"/>
<keyword evidence="1" id="KW-0805">Transcription regulation</keyword>
<evidence type="ECO:0000256" key="2">
    <source>
        <dbReference type="ARBA" id="ARBA00023125"/>
    </source>
</evidence>
<dbReference type="GO" id="GO:0003700">
    <property type="term" value="F:DNA-binding transcription factor activity"/>
    <property type="evidence" value="ECO:0007669"/>
    <property type="project" value="InterPro"/>
</dbReference>
<dbReference type="Proteomes" id="UP000245207">
    <property type="component" value="Unassembled WGS sequence"/>
</dbReference>
<evidence type="ECO:0000256" key="4">
    <source>
        <dbReference type="ARBA" id="ARBA00023242"/>
    </source>
</evidence>
<dbReference type="Pfam" id="PF00564">
    <property type="entry name" value="PB1"/>
    <property type="match status" value="1"/>
</dbReference>
<dbReference type="SUPFAM" id="SSF54277">
    <property type="entry name" value="CAD &amp; PB1 domains"/>
    <property type="match status" value="1"/>
</dbReference>
<evidence type="ECO:0000256" key="1">
    <source>
        <dbReference type="ARBA" id="ARBA00023015"/>
    </source>
</evidence>
<evidence type="ECO:0000313" key="7">
    <source>
        <dbReference type="Proteomes" id="UP000245207"/>
    </source>
</evidence>
<feature type="domain" description="PB1" evidence="5">
    <location>
        <begin position="556"/>
        <end position="640"/>
    </location>
</feature>
<protein>
    <submittedName>
        <fullName evidence="6">NIN-like protein</fullName>
    </submittedName>
</protein>
<gene>
    <name evidence="6" type="ORF">CTI12_AA545340</name>
</gene>
<reference evidence="6 7" key="1">
    <citation type="journal article" date="2018" name="Mol. Plant">
        <title>The genome of Artemisia annua provides insight into the evolution of Asteraceae family and artemisinin biosynthesis.</title>
        <authorList>
            <person name="Shen Q."/>
            <person name="Zhang L."/>
            <person name="Liao Z."/>
            <person name="Wang S."/>
            <person name="Yan T."/>
            <person name="Shi P."/>
            <person name="Liu M."/>
            <person name="Fu X."/>
            <person name="Pan Q."/>
            <person name="Wang Y."/>
            <person name="Lv Z."/>
            <person name="Lu X."/>
            <person name="Zhang F."/>
            <person name="Jiang W."/>
            <person name="Ma Y."/>
            <person name="Chen M."/>
            <person name="Hao X."/>
            <person name="Li L."/>
            <person name="Tang Y."/>
            <person name="Lv G."/>
            <person name="Zhou Y."/>
            <person name="Sun X."/>
            <person name="Brodelius P.E."/>
            <person name="Rose J.K.C."/>
            <person name="Tang K."/>
        </authorList>
    </citation>
    <scope>NUCLEOTIDE SEQUENCE [LARGE SCALE GENOMIC DNA]</scope>
    <source>
        <strain evidence="7">cv. Huhao1</strain>
        <tissue evidence="6">Leaf</tissue>
    </source>
</reference>
<keyword evidence="3" id="KW-0804">Transcription</keyword>
<dbReference type="OrthoDB" id="1261306at2759"/>
<dbReference type="PANTHER" id="PTHR32002:SF49">
    <property type="entry name" value="BILE ACID:SODIUM SYMPORTER_ARSENICAL RESISTANCE PROTEIN ACR3-RELATED"/>
    <property type="match status" value="1"/>
</dbReference>
<organism evidence="6 7">
    <name type="scientific">Artemisia annua</name>
    <name type="common">Sweet wormwood</name>
    <dbReference type="NCBI Taxonomy" id="35608"/>
    <lineage>
        <taxon>Eukaryota</taxon>
        <taxon>Viridiplantae</taxon>
        <taxon>Streptophyta</taxon>
        <taxon>Embryophyta</taxon>
        <taxon>Tracheophyta</taxon>
        <taxon>Spermatophyta</taxon>
        <taxon>Magnoliopsida</taxon>
        <taxon>eudicotyledons</taxon>
        <taxon>Gunneridae</taxon>
        <taxon>Pentapetalae</taxon>
        <taxon>asterids</taxon>
        <taxon>campanulids</taxon>
        <taxon>Asterales</taxon>
        <taxon>Asteraceae</taxon>
        <taxon>Asteroideae</taxon>
        <taxon>Anthemideae</taxon>
        <taxon>Artemisiinae</taxon>
        <taxon>Artemisia</taxon>
    </lineage>
</organism>
<dbReference type="InterPro" id="IPR003035">
    <property type="entry name" value="RWP-RK_dom"/>
</dbReference>
<dbReference type="SMART" id="SM00666">
    <property type="entry name" value="PB1"/>
    <property type="match status" value="1"/>
</dbReference>
<evidence type="ECO:0000259" key="5">
    <source>
        <dbReference type="SMART" id="SM00666"/>
    </source>
</evidence>
<dbReference type="InterPro" id="IPR055081">
    <property type="entry name" value="NLP1-9_GAF"/>
</dbReference>
<dbReference type="Pfam" id="PF22922">
    <property type="entry name" value="GAF_NLP"/>
    <property type="match status" value="1"/>
</dbReference>
<keyword evidence="7" id="KW-1185">Reference proteome</keyword>
<dbReference type="GO" id="GO:0003677">
    <property type="term" value="F:DNA binding"/>
    <property type="evidence" value="ECO:0007669"/>
    <property type="project" value="UniProtKB-KW"/>
</dbReference>
<name>A0A2U1L0K1_ARTAN</name>
<dbReference type="AlphaFoldDB" id="A0A2U1L0K1"/>
<dbReference type="InterPro" id="IPR000270">
    <property type="entry name" value="PB1_dom"/>
</dbReference>
<keyword evidence="4" id="KW-0539">Nucleus</keyword>
<dbReference type="Pfam" id="PF02042">
    <property type="entry name" value="RWP-RK"/>
    <property type="match status" value="1"/>
</dbReference>
<dbReference type="STRING" id="35608.A0A2U1L0K1"/>
<keyword evidence="2" id="KW-0238">DNA-binding</keyword>
<dbReference type="EMBL" id="PKPP01012338">
    <property type="protein sequence ID" value="PWA42535.1"/>
    <property type="molecule type" value="Genomic_DNA"/>
</dbReference>
<dbReference type="CDD" id="cd05992">
    <property type="entry name" value="PB1"/>
    <property type="match status" value="1"/>
</dbReference>
<sequence length="640" mass="73300">MALQNDDEMLCSFLECFPTYRLHSKPQSENDDEMLLLWVFSSKDEEGSESNSCSYSDDVRTRMTIHDMVISAFSKVETNIDCIIQLWAPVTIGGIPLLSTSAQPFALRYFGNHSENYWRRCQKYGYNIDVSNKSIIDDNEHNSLPEIISSGPPLSAFLNCLPEMLTLKTSVHQEAGPLLGYGSEECEWRTFWMMPIFDPSRSSSFPDCIGVIECSYTEGYDGVVFDEMNDALKTISRLKPTKEQIQEALETICESHDICLAQVWISSEDNNHEHFSSSLMGTQMKQMLALKLTGYTSIDEQSLDIFWELKEYYDTCDKIPLKKGGELVLKTFQDYKPRFYKDNSKLGTDILLTELTDDIKSSGLTICMRSIDTSDFDYAFEFIWCHNSNYVMLLEALLLTLKRCLPRFKCASGAELGDELHVIDVDNSTKSETKTFKIFQQNRLFPTPEEMEKGKNAMIVGHRANTEVNCKTAKITLPREVIEQQFGNTMKEAAENLQVSLSTLKRKLKGYGITEWQGPDLSKRKVNDSFNNQNCTNEKDYGTIQDPLSINRDKNTLTIKAGYADDTIKFDLPISEATFYTIEKEIGARFELRLGTYRLKYRDGGDWISLLSNKDMIYYMETLRRLGQTEARLSVFIRKQ</sequence>
<evidence type="ECO:0000313" key="6">
    <source>
        <dbReference type="EMBL" id="PWA42535.1"/>
    </source>
</evidence>
<dbReference type="PANTHER" id="PTHR32002">
    <property type="entry name" value="PROTEIN NLP8"/>
    <property type="match status" value="1"/>
</dbReference>
<comment type="caution">
    <text evidence="6">The sequence shown here is derived from an EMBL/GenBank/DDBJ whole genome shotgun (WGS) entry which is preliminary data.</text>
</comment>
<accession>A0A2U1L0K1</accession>